<dbReference type="GO" id="GO:0010468">
    <property type="term" value="P:regulation of gene expression"/>
    <property type="evidence" value="ECO:0007669"/>
    <property type="project" value="TreeGrafter"/>
</dbReference>
<name>A0AA35VDW0_LACSI</name>
<dbReference type="AlphaFoldDB" id="A0AA35VDW0"/>
<dbReference type="PROSITE" id="PS50891">
    <property type="entry name" value="LOB"/>
    <property type="match status" value="1"/>
</dbReference>
<proteinExistence type="inferred from homology"/>
<evidence type="ECO:0000256" key="1">
    <source>
        <dbReference type="ARBA" id="ARBA00005474"/>
    </source>
</evidence>
<comment type="similarity">
    <text evidence="1">Belongs to the LOB domain-containing protein family.</text>
</comment>
<protein>
    <recommendedName>
        <fullName evidence="2">LOB domain-containing protein</fullName>
    </recommendedName>
</protein>
<dbReference type="InterPro" id="IPR004883">
    <property type="entry name" value="LOB"/>
</dbReference>
<keyword evidence="4" id="KW-1185">Reference proteome</keyword>
<dbReference type="PANTHER" id="PTHR31304">
    <property type="entry name" value="LOB DOMAIN-CONTAINING PROTEIN 38"/>
    <property type="match status" value="1"/>
</dbReference>
<dbReference type="PANTHER" id="PTHR31304:SF75">
    <property type="entry name" value="LOB DOMAIN-CONTAINING PROTEIN-RELATED"/>
    <property type="match status" value="1"/>
</dbReference>
<evidence type="ECO:0000313" key="4">
    <source>
        <dbReference type="Proteomes" id="UP001177003"/>
    </source>
</evidence>
<sequence length="196" mass="21207">MSCNGCRVLRRGCGENCVLRPCLEWIQSPDAQGHATLFISKFFGRSDLINFITAAPSDNQRTALFQSLLYEAVGRTVNPVNGAMGLLITEKWHLLEAAVETVLSGGSPIPVGHETSIAEVDESSEVFKVRGEWAMTTIQNQTNAGNSNAIPPANVVIADDKNQSFSIIPTSNIGMDLGMSSRRSDGEEPKLLNLFP</sequence>
<evidence type="ECO:0000313" key="3">
    <source>
        <dbReference type="EMBL" id="CAI9267128.1"/>
    </source>
</evidence>
<gene>
    <name evidence="3" type="ORF">LSALG_LOCUS7632</name>
</gene>
<organism evidence="3 4">
    <name type="scientific">Lactuca saligna</name>
    <name type="common">Willowleaf lettuce</name>
    <dbReference type="NCBI Taxonomy" id="75948"/>
    <lineage>
        <taxon>Eukaryota</taxon>
        <taxon>Viridiplantae</taxon>
        <taxon>Streptophyta</taxon>
        <taxon>Embryophyta</taxon>
        <taxon>Tracheophyta</taxon>
        <taxon>Spermatophyta</taxon>
        <taxon>Magnoliopsida</taxon>
        <taxon>eudicotyledons</taxon>
        <taxon>Gunneridae</taxon>
        <taxon>Pentapetalae</taxon>
        <taxon>asterids</taxon>
        <taxon>campanulids</taxon>
        <taxon>Asterales</taxon>
        <taxon>Asteraceae</taxon>
        <taxon>Cichorioideae</taxon>
        <taxon>Cichorieae</taxon>
        <taxon>Lactucinae</taxon>
        <taxon>Lactuca</taxon>
    </lineage>
</organism>
<accession>A0AA35VDW0</accession>
<dbReference type="Pfam" id="PF03195">
    <property type="entry name" value="LOB"/>
    <property type="match status" value="1"/>
</dbReference>
<evidence type="ECO:0000259" key="2">
    <source>
        <dbReference type="PROSITE" id="PS50891"/>
    </source>
</evidence>
<feature type="domain" description="LOB" evidence="2">
    <location>
        <begin position="1"/>
        <end position="108"/>
    </location>
</feature>
<dbReference type="Proteomes" id="UP001177003">
    <property type="component" value="Chromosome 1"/>
</dbReference>
<reference evidence="3" key="1">
    <citation type="submission" date="2023-04" db="EMBL/GenBank/DDBJ databases">
        <authorList>
            <person name="Vijverberg K."/>
            <person name="Xiong W."/>
            <person name="Schranz E."/>
        </authorList>
    </citation>
    <scope>NUCLEOTIDE SEQUENCE</scope>
</reference>
<dbReference type="EMBL" id="OX465077">
    <property type="protein sequence ID" value="CAI9267128.1"/>
    <property type="molecule type" value="Genomic_DNA"/>
</dbReference>